<dbReference type="Proteomes" id="UP000813444">
    <property type="component" value="Unassembled WGS sequence"/>
</dbReference>
<keyword evidence="2" id="KW-0812">Transmembrane</keyword>
<evidence type="ECO:0000256" key="2">
    <source>
        <dbReference type="SAM" id="Phobius"/>
    </source>
</evidence>
<evidence type="ECO:0000313" key="4">
    <source>
        <dbReference type="Proteomes" id="UP000813444"/>
    </source>
</evidence>
<reference evidence="3" key="1">
    <citation type="journal article" date="2021" name="Nat. Commun.">
        <title>Genetic determinants of endophytism in the Arabidopsis root mycobiome.</title>
        <authorList>
            <person name="Mesny F."/>
            <person name="Miyauchi S."/>
            <person name="Thiergart T."/>
            <person name="Pickel B."/>
            <person name="Atanasova L."/>
            <person name="Karlsson M."/>
            <person name="Huettel B."/>
            <person name="Barry K.W."/>
            <person name="Haridas S."/>
            <person name="Chen C."/>
            <person name="Bauer D."/>
            <person name="Andreopoulos W."/>
            <person name="Pangilinan J."/>
            <person name="LaButti K."/>
            <person name="Riley R."/>
            <person name="Lipzen A."/>
            <person name="Clum A."/>
            <person name="Drula E."/>
            <person name="Henrissat B."/>
            <person name="Kohler A."/>
            <person name="Grigoriev I.V."/>
            <person name="Martin F.M."/>
            <person name="Hacquard S."/>
        </authorList>
    </citation>
    <scope>NUCLEOTIDE SEQUENCE</scope>
    <source>
        <strain evidence="3">MPI-CAGE-CH-0235</strain>
    </source>
</reference>
<organism evidence="3 4">
    <name type="scientific">Stachybotrys elegans</name>
    <dbReference type="NCBI Taxonomy" id="80388"/>
    <lineage>
        <taxon>Eukaryota</taxon>
        <taxon>Fungi</taxon>
        <taxon>Dikarya</taxon>
        <taxon>Ascomycota</taxon>
        <taxon>Pezizomycotina</taxon>
        <taxon>Sordariomycetes</taxon>
        <taxon>Hypocreomycetidae</taxon>
        <taxon>Hypocreales</taxon>
        <taxon>Stachybotryaceae</taxon>
        <taxon>Stachybotrys</taxon>
    </lineage>
</organism>
<proteinExistence type="predicted"/>
<sequence>MAGSLNNAPLPIHLLPLPLPLTLPPSSIAPVSLVPPISLPTPSAIPESTPIHIHHPSIPGSLAHLSICQVPYLAIPCTYLCLPFPPSSPLAASLLLLLLLLLLLFFFFLRGCKPFAFSLILLLLFPFYFSLLPLLSALPRVLFPLRFYGYGAGESRFRCSSTSLFALEPQFFFNPFQLRSFTLILSCNFPPSSSHPRPRHPLTATARRPAHGSSNAWPPTPHVFSSSTSFLFLFLELLIPPLLGGFATLLSLAASAPS</sequence>
<keyword evidence="2" id="KW-1133">Transmembrane helix</keyword>
<name>A0A8K0WPI3_9HYPO</name>
<dbReference type="AlphaFoldDB" id="A0A8K0WPI3"/>
<evidence type="ECO:0000313" key="3">
    <source>
        <dbReference type="EMBL" id="KAH7313338.1"/>
    </source>
</evidence>
<feature type="transmembrane region" description="Helical" evidence="2">
    <location>
        <begin position="90"/>
        <end position="109"/>
    </location>
</feature>
<accession>A0A8K0WPI3</accession>
<protein>
    <submittedName>
        <fullName evidence="3">Uncharacterized protein</fullName>
    </submittedName>
</protein>
<feature type="region of interest" description="Disordered" evidence="1">
    <location>
        <begin position="191"/>
        <end position="214"/>
    </location>
</feature>
<feature type="transmembrane region" description="Helical" evidence="2">
    <location>
        <begin position="116"/>
        <end position="138"/>
    </location>
</feature>
<gene>
    <name evidence="3" type="ORF">B0I35DRAFT_270645</name>
</gene>
<feature type="transmembrane region" description="Helical" evidence="2">
    <location>
        <begin position="230"/>
        <end position="254"/>
    </location>
</feature>
<comment type="caution">
    <text evidence="3">The sequence shown here is derived from an EMBL/GenBank/DDBJ whole genome shotgun (WGS) entry which is preliminary data.</text>
</comment>
<keyword evidence="2" id="KW-0472">Membrane</keyword>
<keyword evidence="4" id="KW-1185">Reference proteome</keyword>
<dbReference type="EMBL" id="JAGPNK010000009">
    <property type="protein sequence ID" value="KAH7313338.1"/>
    <property type="molecule type" value="Genomic_DNA"/>
</dbReference>
<evidence type="ECO:0000256" key="1">
    <source>
        <dbReference type="SAM" id="MobiDB-lite"/>
    </source>
</evidence>